<dbReference type="SUPFAM" id="SSF52374">
    <property type="entry name" value="Nucleotidylyl transferase"/>
    <property type="match status" value="1"/>
</dbReference>
<keyword evidence="10" id="KW-0862">Zinc</keyword>
<dbReference type="InterPro" id="IPR013155">
    <property type="entry name" value="M/V/L/I-tRNA-synth_anticd-bd"/>
</dbReference>
<reference evidence="13 14" key="1">
    <citation type="submission" date="2021-03" db="EMBL/GenBank/DDBJ databases">
        <title>Genomic Encyclopedia of Type Strains, Phase IV (KMG-IV): sequencing the most valuable type-strain genomes for metagenomic binning, comparative biology and taxonomic classification.</title>
        <authorList>
            <person name="Goeker M."/>
        </authorList>
    </citation>
    <scope>NUCLEOTIDE SEQUENCE [LARGE SCALE GENOMIC DNA]</scope>
    <source>
        <strain evidence="13 14">DSM 28783</strain>
    </source>
</reference>
<dbReference type="CDD" id="cd00818">
    <property type="entry name" value="IleRS_core"/>
    <property type="match status" value="1"/>
</dbReference>
<dbReference type="SUPFAM" id="SSF47323">
    <property type="entry name" value="Anticodon-binding domain of a subclass of class I aminoacyl-tRNA synthetases"/>
    <property type="match status" value="2"/>
</dbReference>
<dbReference type="Pfam" id="PF08264">
    <property type="entry name" value="Anticodon_1"/>
    <property type="match status" value="1"/>
</dbReference>
<evidence type="ECO:0000256" key="10">
    <source>
        <dbReference type="HAMAP-Rule" id="MF_02003"/>
    </source>
</evidence>
<keyword evidence="3 10" id="KW-0436">Ligase</keyword>
<dbReference type="Pfam" id="PF00133">
    <property type="entry name" value="tRNA-synt_1"/>
    <property type="match status" value="1"/>
</dbReference>
<dbReference type="NCBIfam" id="TIGR00392">
    <property type="entry name" value="ileS"/>
    <property type="match status" value="1"/>
</dbReference>
<dbReference type="EC" id="6.1.1.5" evidence="10"/>
<keyword evidence="10" id="KW-0479">Metal-binding</keyword>
<dbReference type="Proteomes" id="UP001519307">
    <property type="component" value="Unassembled WGS sequence"/>
</dbReference>
<dbReference type="PROSITE" id="PS00178">
    <property type="entry name" value="AA_TRNA_LIGASE_I"/>
    <property type="match status" value="1"/>
</dbReference>
<dbReference type="RefSeq" id="WP_209701413.1">
    <property type="nucleotide sequence ID" value="NZ_JAGGLM010000004.1"/>
</dbReference>
<comment type="subunit">
    <text evidence="10">Monomer.</text>
</comment>
<dbReference type="InterPro" id="IPR023586">
    <property type="entry name" value="Ile-tRNA-ligase_type2"/>
</dbReference>
<comment type="similarity">
    <text evidence="1 10">Belongs to the class-I aminoacyl-tRNA synthetase family. IleS type 2 subfamily.</text>
</comment>
<name>A0ABS4KQN4_9CLOT</name>
<evidence type="ECO:0000259" key="12">
    <source>
        <dbReference type="Pfam" id="PF08264"/>
    </source>
</evidence>
<dbReference type="GO" id="GO:0004822">
    <property type="term" value="F:isoleucine-tRNA ligase activity"/>
    <property type="evidence" value="ECO:0007669"/>
    <property type="project" value="UniProtKB-EC"/>
</dbReference>
<dbReference type="EMBL" id="JAGGLM010000004">
    <property type="protein sequence ID" value="MBP2032339.1"/>
    <property type="molecule type" value="Genomic_DNA"/>
</dbReference>
<dbReference type="PRINTS" id="PR00984">
    <property type="entry name" value="TRNASYNTHILE"/>
</dbReference>
<organism evidence="13 14">
    <name type="scientific">Clostridium algifaecis</name>
    <dbReference type="NCBI Taxonomy" id="1472040"/>
    <lineage>
        <taxon>Bacteria</taxon>
        <taxon>Bacillati</taxon>
        <taxon>Bacillota</taxon>
        <taxon>Clostridia</taxon>
        <taxon>Eubacteriales</taxon>
        <taxon>Clostridiaceae</taxon>
        <taxon>Clostridium</taxon>
    </lineage>
</organism>
<protein>
    <recommendedName>
        <fullName evidence="10">Isoleucine--tRNA ligase</fullName>
        <ecNumber evidence="10">6.1.1.5</ecNumber>
    </recommendedName>
    <alternativeName>
        <fullName evidence="10">Isoleucyl-tRNA synthetase</fullName>
        <shortName evidence="10">IleRS</shortName>
    </alternativeName>
</protein>
<evidence type="ECO:0000256" key="7">
    <source>
        <dbReference type="ARBA" id="ARBA00023146"/>
    </source>
</evidence>
<dbReference type="Pfam" id="PF19302">
    <property type="entry name" value="DUF5915"/>
    <property type="match status" value="1"/>
</dbReference>
<accession>A0ABS4KQN4</accession>
<dbReference type="Gene3D" id="3.40.50.620">
    <property type="entry name" value="HUPs"/>
    <property type="match status" value="2"/>
</dbReference>
<keyword evidence="5 10" id="KW-0067">ATP-binding</keyword>
<dbReference type="InterPro" id="IPR009080">
    <property type="entry name" value="tRNAsynth_Ia_anticodon-bd"/>
</dbReference>
<evidence type="ECO:0000259" key="11">
    <source>
        <dbReference type="Pfam" id="PF00133"/>
    </source>
</evidence>
<evidence type="ECO:0000256" key="4">
    <source>
        <dbReference type="ARBA" id="ARBA00022741"/>
    </source>
</evidence>
<gene>
    <name evidence="10" type="primary">ileS</name>
    <name evidence="13" type="ORF">J2Z42_001004</name>
</gene>
<evidence type="ECO:0000256" key="6">
    <source>
        <dbReference type="ARBA" id="ARBA00022917"/>
    </source>
</evidence>
<evidence type="ECO:0000256" key="8">
    <source>
        <dbReference type="ARBA" id="ARBA00025217"/>
    </source>
</evidence>
<dbReference type="InterPro" id="IPR002301">
    <property type="entry name" value="Ile-tRNA-ligase"/>
</dbReference>
<sequence>MYKKIDNSKSFVEREKDVIDFWKKNKIVEKNFDLNKDGEYFTFYDGPPTANGNPHIGHVLTRVMKDFIIRYKVMKGYNVLRKAGWDTHGLPVELEVEKSLGISGKPQIEQYGVEKFIKKCKDSVFTYISQWREMSDRIGFWVDMDNPYVTYHNDYIESEWWALKKIWDKGLLYKGYKVVPYCPRCGTALSSHEVSQGYKDVKETSVYVKFKLKNEDKYMLAWTTTPWTLPNNMALAINKAYDYVEVINKGQHLILAEALLGKLEEEYEVVRKFKGEELLGLEYEPIFNFVKYEGKAHYVIHGDYVTLTDGTGIVHTAPAFGEDDSNICKKYDIPVVNSVDTQGRFKEEVTPWKGLFVKDADPKIIEYLKEKNILYKPEKFTHSYPFCWRCDTPLLYYPRDTWFIRMSSVRDKLVKNTNSTNWYPDNIRTGRFGNFVENVIDWGLSRERYWGTPLPIWECECGHRECIGSIEELKEKGINVPENIELHKPYIDEVKLKCHHCGKEMTRVKDVIDCWFDSGSMPFAQHHYPFENKELFEKNFPAEYITEAVDQTRGWFYTLMAISTVLFDRSPFENCMVLGHVLDKHGLKMSKHKGNVLSPTVVLNNEGADASRWYFYTSSAPWLPSRFYEEAVQDTQRKFLGTLWNIYSFYVLYADLDKFNPFEHKDFVSSNIMDKWILSKLNSLIKDTEYHLDHYEVTQAAINIGDFVDTLSNWYVRVNRQRFWSSELTEDKIGAYSTLYKVLTKLTVVAAPFVPFMTEEIYNNLVVNIDKNAPKSVHLCRWQEADDSVIDKQLESDMDEAYKIVKLGRSARNTANIKNRQPLLEMLVSSKTLPDYYGNIIKEELNVKKIEFGADLSKYVNFDIKPNLPVLGKKYGKLIPEIRKQISSINQMELAGKINKGEVVNISVKGESIELNSDNVLVTMKGLKGFAFAGEGTVGIVLETTITDELKEEGNLREILSKIQNLRKESGFEVADKIKLYVSGNSYLEGIIKKFEDQIKKETLSTEIAYNDDKKYNDYKINGENFKIAVELIK</sequence>
<feature type="domain" description="Methionyl/Valyl/Leucyl/Isoleucyl-tRNA synthetase anticodon-binding" evidence="12">
    <location>
        <begin position="674"/>
        <end position="823"/>
    </location>
</feature>
<dbReference type="InterPro" id="IPR002300">
    <property type="entry name" value="aa-tRNA-synth_Ia"/>
</dbReference>
<dbReference type="PANTHER" id="PTHR42780">
    <property type="entry name" value="SOLEUCYL-TRNA SYNTHETASE"/>
    <property type="match status" value="1"/>
</dbReference>
<proteinExistence type="inferred from homology"/>
<comment type="domain">
    <text evidence="10">IleRS has two distinct active sites: one for aminoacylation and one for editing. The misactivated valine is translocated from the active site to the editing site, which sterically excludes the correctly activated isoleucine. The single editing site contains two valyl binding pockets, one specific for each substrate (Val-AMP or Val-tRNA(Ile)).</text>
</comment>
<dbReference type="InterPro" id="IPR009008">
    <property type="entry name" value="Val/Leu/Ile-tRNA-synth_edit"/>
</dbReference>
<keyword evidence="2 10" id="KW-0963">Cytoplasm</keyword>
<dbReference type="InterPro" id="IPR033709">
    <property type="entry name" value="Anticodon_Ile_ABEc"/>
</dbReference>
<dbReference type="PANTHER" id="PTHR42780:SF1">
    <property type="entry name" value="ISOLEUCINE--TRNA LIGASE, CYTOPLASMIC"/>
    <property type="match status" value="1"/>
</dbReference>
<feature type="short sequence motif" description="'KMSKS' region" evidence="10">
    <location>
        <begin position="588"/>
        <end position="592"/>
    </location>
</feature>
<evidence type="ECO:0000313" key="13">
    <source>
        <dbReference type="EMBL" id="MBP2032339.1"/>
    </source>
</evidence>
<evidence type="ECO:0000256" key="1">
    <source>
        <dbReference type="ARBA" id="ARBA00007078"/>
    </source>
</evidence>
<evidence type="ECO:0000256" key="5">
    <source>
        <dbReference type="ARBA" id="ARBA00022840"/>
    </source>
</evidence>
<dbReference type="InterPro" id="IPR001412">
    <property type="entry name" value="aa-tRNA-synth_I_CS"/>
</dbReference>
<dbReference type="SUPFAM" id="SSF50677">
    <property type="entry name" value="ValRS/IleRS/LeuRS editing domain"/>
    <property type="match status" value="1"/>
</dbReference>
<keyword evidence="7 10" id="KW-0030">Aminoacyl-tRNA synthetase</keyword>
<comment type="caution">
    <text evidence="13">The sequence shown here is derived from an EMBL/GenBank/DDBJ whole genome shotgun (WGS) entry which is preliminary data.</text>
</comment>
<comment type="cofactor">
    <cofactor evidence="10">
        <name>Zn(2+)</name>
        <dbReference type="ChEBI" id="CHEBI:29105"/>
    </cofactor>
</comment>
<keyword evidence="14" id="KW-1185">Reference proteome</keyword>
<dbReference type="HAMAP" id="MF_02003">
    <property type="entry name" value="Ile_tRNA_synth_type2"/>
    <property type="match status" value="1"/>
</dbReference>
<evidence type="ECO:0000256" key="2">
    <source>
        <dbReference type="ARBA" id="ARBA00022490"/>
    </source>
</evidence>
<feature type="binding site" evidence="10">
    <location>
        <position position="591"/>
    </location>
    <ligand>
        <name>ATP</name>
        <dbReference type="ChEBI" id="CHEBI:30616"/>
    </ligand>
</feature>
<keyword evidence="6 10" id="KW-0648">Protein biosynthesis</keyword>
<comment type="catalytic activity">
    <reaction evidence="9 10">
        <text>tRNA(Ile) + L-isoleucine + ATP = L-isoleucyl-tRNA(Ile) + AMP + diphosphate</text>
        <dbReference type="Rhea" id="RHEA:11060"/>
        <dbReference type="Rhea" id="RHEA-COMP:9666"/>
        <dbReference type="Rhea" id="RHEA-COMP:9695"/>
        <dbReference type="ChEBI" id="CHEBI:30616"/>
        <dbReference type="ChEBI" id="CHEBI:33019"/>
        <dbReference type="ChEBI" id="CHEBI:58045"/>
        <dbReference type="ChEBI" id="CHEBI:78442"/>
        <dbReference type="ChEBI" id="CHEBI:78528"/>
        <dbReference type="ChEBI" id="CHEBI:456215"/>
        <dbReference type="EC" id="6.1.1.5"/>
    </reaction>
</comment>
<dbReference type="InterPro" id="IPR014729">
    <property type="entry name" value="Rossmann-like_a/b/a_fold"/>
</dbReference>
<evidence type="ECO:0000256" key="9">
    <source>
        <dbReference type="ARBA" id="ARBA00048359"/>
    </source>
</evidence>
<evidence type="ECO:0000256" key="3">
    <source>
        <dbReference type="ARBA" id="ARBA00022598"/>
    </source>
</evidence>
<evidence type="ECO:0000313" key="14">
    <source>
        <dbReference type="Proteomes" id="UP001519307"/>
    </source>
</evidence>
<comment type="subcellular location">
    <subcellularLocation>
        <location evidence="10">Cytoplasm</location>
    </subcellularLocation>
</comment>
<feature type="short sequence motif" description="'HIGH' region" evidence="10">
    <location>
        <begin position="48"/>
        <end position="58"/>
    </location>
</feature>
<dbReference type="Gene3D" id="1.10.730.10">
    <property type="entry name" value="Isoleucyl-tRNA Synthetase, Domain 1"/>
    <property type="match status" value="1"/>
</dbReference>
<comment type="function">
    <text evidence="8 10">Catalyzes the attachment of isoleucine to tRNA(Ile). As IleRS can inadvertently accommodate and process structurally similar amino acids such as valine, to avoid such errors it has two additional distinct tRNA(Ile)-dependent editing activities. One activity is designated as 'pretransfer' editing and involves the hydrolysis of activated Val-AMP. The other activity is designated 'posttransfer' editing and involves deacylation of mischarged Val-tRNA(Ile).</text>
</comment>
<feature type="domain" description="Aminoacyl-tRNA synthetase class Ia" evidence="11">
    <location>
        <begin position="18"/>
        <end position="619"/>
    </location>
</feature>
<dbReference type="CDD" id="cd07961">
    <property type="entry name" value="Anticodon_Ia_Ile_ABEc"/>
    <property type="match status" value="1"/>
</dbReference>
<keyword evidence="4 10" id="KW-0547">Nucleotide-binding</keyword>